<evidence type="ECO:0000313" key="2">
    <source>
        <dbReference type="Proteomes" id="UP000626109"/>
    </source>
</evidence>
<sequence length="84" mass="8953">SGIFWPQQAWQDAINLQIVGFSQGRKLCLQMAWDGGAMGISHVVVEAAIPEQSLEESASSLKGTFINHDGSHATAMGAASLQRL</sequence>
<accession>A0A813IDY8</accession>
<organism evidence="1 2">
    <name type="scientific">Polarella glacialis</name>
    <name type="common">Dinoflagellate</name>
    <dbReference type="NCBI Taxonomy" id="89957"/>
    <lineage>
        <taxon>Eukaryota</taxon>
        <taxon>Sar</taxon>
        <taxon>Alveolata</taxon>
        <taxon>Dinophyceae</taxon>
        <taxon>Suessiales</taxon>
        <taxon>Suessiaceae</taxon>
        <taxon>Polarella</taxon>
    </lineage>
</organism>
<name>A0A813IDY8_POLGL</name>
<proteinExistence type="predicted"/>
<evidence type="ECO:0000313" key="1">
    <source>
        <dbReference type="EMBL" id="CAE8649478.1"/>
    </source>
</evidence>
<gene>
    <name evidence="1" type="ORF">PGLA2088_LOCUS7455</name>
</gene>
<dbReference type="Proteomes" id="UP000626109">
    <property type="component" value="Unassembled WGS sequence"/>
</dbReference>
<protein>
    <submittedName>
        <fullName evidence="1">Uncharacterized protein</fullName>
    </submittedName>
</protein>
<reference evidence="1" key="1">
    <citation type="submission" date="2021-02" db="EMBL/GenBank/DDBJ databases">
        <authorList>
            <person name="Dougan E. K."/>
            <person name="Rhodes N."/>
            <person name="Thang M."/>
            <person name="Chan C."/>
        </authorList>
    </citation>
    <scope>NUCLEOTIDE SEQUENCE</scope>
</reference>
<dbReference type="AlphaFoldDB" id="A0A813IDY8"/>
<feature type="non-terminal residue" evidence="1">
    <location>
        <position position="1"/>
    </location>
</feature>
<comment type="caution">
    <text evidence="1">The sequence shown here is derived from an EMBL/GenBank/DDBJ whole genome shotgun (WGS) entry which is preliminary data.</text>
</comment>
<dbReference type="EMBL" id="CAJNNW010007735">
    <property type="protein sequence ID" value="CAE8649478.1"/>
    <property type="molecule type" value="Genomic_DNA"/>
</dbReference>